<keyword evidence="4" id="KW-0503">Monooxygenase</keyword>
<name>A0ABP6GQ65_9ACTN</name>
<dbReference type="PANTHER" id="PTHR30011">
    <property type="entry name" value="ALKANESULFONATE MONOOXYGENASE-RELATED"/>
    <property type="match status" value="1"/>
</dbReference>
<keyword evidence="2" id="KW-0288">FMN</keyword>
<dbReference type="PANTHER" id="PTHR30011:SF16">
    <property type="entry name" value="C2H2 FINGER DOMAIN TRANSCRIPTION FACTOR (EUROFUNG)-RELATED"/>
    <property type="match status" value="1"/>
</dbReference>
<evidence type="ECO:0000256" key="2">
    <source>
        <dbReference type="ARBA" id="ARBA00022643"/>
    </source>
</evidence>
<proteinExistence type="inferred from homology"/>
<evidence type="ECO:0000256" key="1">
    <source>
        <dbReference type="ARBA" id="ARBA00022630"/>
    </source>
</evidence>
<gene>
    <name evidence="7" type="ORF">GCM10010439_37550</name>
</gene>
<dbReference type="CDD" id="cd01095">
    <property type="entry name" value="Nitrilotriacetate_monoxgenase"/>
    <property type="match status" value="1"/>
</dbReference>
<reference evidence="8" key="1">
    <citation type="journal article" date="2019" name="Int. J. Syst. Evol. Microbiol.">
        <title>The Global Catalogue of Microorganisms (GCM) 10K type strain sequencing project: providing services to taxonomists for standard genome sequencing and annotation.</title>
        <authorList>
            <consortium name="The Broad Institute Genomics Platform"/>
            <consortium name="The Broad Institute Genome Sequencing Center for Infectious Disease"/>
            <person name="Wu L."/>
            <person name="Ma J."/>
        </authorList>
    </citation>
    <scope>NUCLEOTIDE SEQUENCE [LARGE SCALE GENOMIC DNA]</scope>
    <source>
        <strain evidence="8">JCM 8201</strain>
    </source>
</reference>
<keyword evidence="8" id="KW-1185">Reference proteome</keyword>
<dbReference type="InterPro" id="IPR051260">
    <property type="entry name" value="Diverse_substr_monoxygenases"/>
</dbReference>
<keyword evidence="1" id="KW-0285">Flavoprotein</keyword>
<evidence type="ECO:0000256" key="3">
    <source>
        <dbReference type="ARBA" id="ARBA00023002"/>
    </source>
</evidence>
<dbReference type="InterPro" id="IPR016215">
    <property type="entry name" value="NTA_MOA"/>
</dbReference>
<evidence type="ECO:0000313" key="8">
    <source>
        <dbReference type="Proteomes" id="UP001501842"/>
    </source>
</evidence>
<dbReference type="Pfam" id="PF00296">
    <property type="entry name" value="Bac_luciferase"/>
    <property type="match status" value="1"/>
</dbReference>
<dbReference type="NCBIfam" id="TIGR03860">
    <property type="entry name" value="FMN_nitrolo"/>
    <property type="match status" value="1"/>
</dbReference>
<dbReference type="InterPro" id="IPR036661">
    <property type="entry name" value="Luciferase-like_sf"/>
</dbReference>
<dbReference type="Gene3D" id="3.20.20.30">
    <property type="entry name" value="Luciferase-like domain"/>
    <property type="match status" value="1"/>
</dbReference>
<keyword evidence="3" id="KW-0560">Oxidoreductase</keyword>
<evidence type="ECO:0000256" key="5">
    <source>
        <dbReference type="ARBA" id="ARBA00033748"/>
    </source>
</evidence>
<dbReference type="Proteomes" id="UP001501842">
    <property type="component" value="Unassembled WGS sequence"/>
</dbReference>
<evidence type="ECO:0000256" key="4">
    <source>
        <dbReference type="ARBA" id="ARBA00023033"/>
    </source>
</evidence>
<organism evidence="7 8">
    <name type="scientific">Actinocorallia aurantiaca</name>
    <dbReference type="NCBI Taxonomy" id="46204"/>
    <lineage>
        <taxon>Bacteria</taxon>
        <taxon>Bacillati</taxon>
        <taxon>Actinomycetota</taxon>
        <taxon>Actinomycetes</taxon>
        <taxon>Streptosporangiales</taxon>
        <taxon>Thermomonosporaceae</taxon>
        <taxon>Actinocorallia</taxon>
    </lineage>
</organism>
<dbReference type="EMBL" id="BAAATZ010000013">
    <property type="protein sequence ID" value="GAA2728716.1"/>
    <property type="molecule type" value="Genomic_DNA"/>
</dbReference>
<evidence type="ECO:0000313" key="7">
    <source>
        <dbReference type="EMBL" id="GAA2728716.1"/>
    </source>
</evidence>
<sequence length="452" mass="48633">MTERRRTISLNFNLSGVGHHTSAWRHPDSRTERALDLDYYVQLARTAEAGGFDSIFIADTPALRADPNDALANTPFEPITLLAALAASTTRIGIIPTISTSYSDPYTAARQIASLDLLSKGRAGVNLVTSAGDAVARNHSRSHHIQHAARYARAREFAEVLELLWTSWSPDAVLADREDGVMIRPGGVRPIDYEGEFFQVAGPLNVPRSPQGRPVVVQAGASPAGIALAAEHADAVYARSMSIDETRGVYGALKAGASARGRDPESIKVLPGVVPYVAATEKEARELVREIESRLVHNPAELRVLGTMLGVDLSGYEPQDKVPLHLLPAPEEFNGSVTGFVELRTMAAEEGLTLGELAGRLGGIAPLGMWALIGSGTQVADRLQHWFENGAADGFNLMMPIAPGGVEAFVEHVVPVLRERGLVREEYTSTTLRGHLGIPLEERESARLEGTP</sequence>
<dbReference type="RefSeq" id="WP_344451780.1">
    <property type="nucleotide sequence ID" value="NZ_BAAATZ010000013.1"/>
</dbReference>
<accession>A0ABP6GQ65</accession>
<comment type="similarity">
    <text evidence="5">Belongs to the NtaA/SnaA/DszA monooxygenase family.</text>
</comment>
<comment type="caution">
    <text evidence="7">The sequence shown here is derived from an EMBL/GenBank/DDBJ whole genome shotgun (WGS) entry which is preliminary data.</text>
</comment>
<evidence type="ECO:0000259" key="6">
    <source>
        <dbReference type="Pfam" id="PF00296"/>
    </source>
</evidence>
<dbReference type="PIRSF" id="PIRSF000337">
    <property type="entry name" value="NTA_MOA"/>
    <property type="match status" value="1"/>
</dbReference>
<feature type="domain" description="Luciferase-like" evidence="6">
    <location>
        <begin position="24"/>
        <end position="319"/>
    </location>
</feature>
<protein>
    <submittedName>
        <fullName evidence="7">LLM class flavin-dependent oxidoreductase</fullName>
    </submittedName>
</protein>
<dbReference type="InterPro" id="IPR011251">
    <property type="entry name" value="Luciferase-like_dom"/>
</dbReference>
<dbReference type="SUPFAM" id="SSF51679">
    <property type="entry name" value="Bacterial luciferase-like"/>
    <property type="match status" value="1"/>
</dbReference>